<feature type="compositionally biased region" description="Polar residues" evidence="1">
    <location>
        <begin position="14"/>
        <end position="30"/>
    </location>
</feature>
<evidence type="ECO:0000256" key="1">
    <source>
        <dbReference type="SAM" id="MobiDB-lite"/>
    </source>
</evidence>
<feature type="compositionally biased region" description="Low complexity" evidence="1">
    <location>
        <begin position="31"/>
        <end position="43"/>
    </location>
</feature>
<dbReference type="AlphaFoldDB" id="A0A565BR59"/>
<accession>A0A565BR59</accession>
<evidence type="ECO:0000313" key="3">
    <source>
        <dbReference type="Proteomes" id="UP000489600"/>
    </source>
</evidence>
<keyword evidence="3" id="KW-1185">Reference proteome</keyword>
<protein>
    <submittedName>
        <fullName evidence="2">Uncharacterized protein</fullName>
    </submittedName>
</protein>
<organism evidence="2 3">
    <name type="scientific">Arabis nemorensis</name>
    <dbReference type="NCBI Taxonomy" id="586526"/>
    <lineage>
        <taxon>Eukaryota</taxon>
        <taxon>Viridiplantae</taxon>
        <taxon>Streptophyta</taxon>
        <taxon>Embryophyta</taxon>
        <taxon>Tracheophyta</taxon>
        <taxon>Spermatophyta</taxon>
        <taxon>Magnoliopsida</taxon>
        <taxon>eudicotyledons</taxon>
        <taxon>Gunneridae</taxon>
        <taxon>Pentapetalae</taxon>
        <taxon>rosids</taxon>
        <taxon>malvids</taxon>
        <taxon>Brassicales</taxon>
        <taxon>Brassicaceae</taxon>
        <taxon>Arabideae</taxon>
        <taxon>Arabis</taxon>
    </lineage>
</organism>
<gene>
    <name evidence="2" type="ORF">ANE_LOCUS14306</name>
</gene>
<feature type="compositionally biased region" description="Polar residues" evidence="1">
    <location>
        <begin position="64"/>
        <end position="87"/>
    </location>
</feature>
<comment type="caution">
    <text evidence="2">The sequence shown here is derived from an EMBL/GenBank/DDBJ whole genome shotgun (WGS) entry which is preliminary data.</text>
</comment>
<dbReference type="Proteomes" id="UP000489600">
    <property type="component" value="Unassembled WGS sequence"/>
</dbReference>
<proteinExistence type="predicted"/>
<sequence length="96" mass="10303">MGPKNDYYPYLLQPSDTVSSRPIPTSDQENTTVDTPTATSTSSAYKIISSPLGTSNSRNNNSSTMVLSKETSTSKNASPTTLRQCTTFEGVHPAKI</sequence>
<feature type="region of interest" description="Disordered" evidence="1">
    <location>
        <begin position="1"/>
        <end position="96"/>
    </location>
</feature>
<dbReference type="EMBL" id="CABITT030000005">
    <property type="protein sequence ID" value="VVB03862.1"/>
    <property type="molecule type" value="Genomic_DNA"/>
</dbReference>
<name>A0A565BR59_9BRAS</name>
<evidence type="ECO:0000313" key="2">
    <source>
        <dbReference type="EMBL" id="VVB03862.1"/>
    </source>
</evidence>
<reference evidence="2" key="1">
    <citation type="submission" date="2019-07" db="EMBL/GenBank/DDBJ databases">
        <authorList>
            <person name="Dittberner H."/>
        </authorList>
    </citation>
    <scope>NUCLEOTIDE SEQUENCE [LARGE SCALE GENOMIC DNA]</scope>
</reference>